<keyword evidence="6" id="KW-0285">Flavoprotein</keyword>
<sequence>MNDLVDVAIVGAGPYGLSLAAHLRRAGVAHRQFGMPMHLWRSRMPRGMYLKSQGFASNLSDPDGTHTLRNFCLETGRHYADYGVPVSVENFVDYGEWFQLGRGLEVEEVMVTDISRASGRFALTLSDGERAHARRVVVAVGVEYFAQIPQVFSDLPRENCTHSSDHDDLSRFDGQEVVVVGAGQSALETAALLHESGASTRLLVRAPSVEWNGYPLLPDRPLWRRMREPEAGLGSGLSTWFYSERPDLFRLLPESVRVDRARSALGPAGAWWLRERVEGRFPVHVGHHVEWAKPTGDQVRLGLRVSGSDTREFTADHVICATGFPPQLSRLPMVGTHLRSRITLLDGTPRVGKHFESSVPGLYFTGPLVAPSHGPVMRFVYGADHAARQLTADLAATAARPAFTAGGVRA</sequence>
<proteinExistence type="inferred from homology"/>
<keyword evidence="17" id="KW-1185">Reference proteome</keyword>
<gene>
    <name evidence="16" type="ORF">ACFQ16_29155</name>
</gene>
<evidence type="ECO:0000256" key="2">
    <source>
        <dbReference type="ARBA" id="ARBA00004924"/>
    </source>
</evidence>
<dbReference type="InterPro" id="IPR036188">
    <property type="entry name" value="FAD/NAD-bd_sf"/>
</dbReference>
<evidence type="ECO:0000256" key="14">
    <source>
        <dbReference type="ARBA" id="ARBA00032738"/>
    </source>
</evidence>
<keyword evidence="9" id="KW-0560">Oxidoreductase</keyword>
<dbReference type="PRINTS" id="PR00368">
    <property type="entry name" value="FADPNR"/>
</dbReference>
<evidence type="ECO:0000256" key="13">
    <source>
        <dbReference type="ARBA" id="ARBA00032493"/>
    </source>
</evidence>
<organism evidence="16 17">
    <name type="scientific">Saccharopolyspora rosea</name>
    <dbReference type="NCBI Taxonomy" id="524884"/>
    <lineage>
        <taxon>Bacteria</taxon>
        <taxon>Bacillati</taxon>
        <taxon>Actinomycetota</taxon>
        <taxon>Actinomycetes</taxon>
        <taxon>Pseudonocardiales</taxon>
        <taxon>Pseudonocardiaceae</taxon>
        <taxon>Saccharopolyspora</taxon>
    </lineage>
</organism>
<dbReference type="PANTHER" id="PTHR43539:SF78">
    <property type="entry name" value="FLAVIN-CONTAINING MONOOXYGENASE"/>
    <property type="match status" value="1"/>
</dbReference>
<comment type="similarity">
    <text evidence="3">Belongs to the lysine N(6)-hydroxylase/L-ornithine N(5)-oxygenase family.</text>
</comment>
<evidence type="ECO:0000256" key="8">
    <source>
        <dbReference type="ARBA" id="ARBA00022857"/>
    </source>
</evidence>
<evidence type="ECO:0000256" key="3">
    <source>
        <dbReference type="ARBA" id="ARBA00007588"/>
    </source>
</evidence>
<evidence type="ECO:0000313" key="16">
    <source>
        <dbReference type="EMBL" id="MFD0923834.1"/>
    </source>
</evidence>
<protein>
    <recommendedName>
        <fullName evidence="5">L-lysine N6-monooxygenase MbtG</fullName>
        <ecNumber evidence="4">1.14.13.59</ecNumber>
    </recommendedName>
    <alternativeName>
        <fullName evidence="14">Lysine 6-N-hydroxylase</fullName>
    </alternativeName>
    <alternativeName>
        <fullName evidence="13">Lysine N6-hydroxylase</fullName>
    </alternativeName>
    <alternativeName>
        <fullName evidence="11">Lysine-N-oxygenase</fullName>
    </alternativeName>
    <alternativeName>
        <fullName evidence="12">Mycobactin synthase protein G</fullName>
    </alternativeName>
</protein>
<dbReference type="PRINTS" id="PR00469">
    <property type="entry name" value="PNDRDTASEII"/>
</dbReference>
<evidence type="ECO:0000256" key="11">
    <source>
        <dbReference type="ARBA" id="ARBA00029939"/>
    </source>
</evidence>
<evidence type="ECO:0000256" key="1">
    <source>
        <dbReference type="ARBA" id="ARBA00001974"/>
    </source>
</evidence>
<evidence type="ECO:0000256" key="6">
    <source>
        <dbReference type="ARBA" id="ARBA00022630"/>
    </source>
</evidence>
<comment type="caution">
    <text evidence="16">The sequence shown here is derived from an EMBL/GenBank/DDBJ whole genome shotgun (WGS) entry which is preliminary data.</text>
</comment>
<keyword evidence="8" id="KW-0521">NADP</keyword>
<comment type="cofactor">
    <cofactor evidence="1">
        <name>FAD</name>
        <dbReference type="ChEBI" id="CHEBI:57692"/>
    </cofactor>
</comment>
<evidence type="ECO:0000256" key="12">
    <source>
        <dbReference type="ARBA" id="ARBA00031158"/>
    </source>
</evidence>
<accession>A0ABW3G4P4</accession>
<dbReference type="EC" id="1.14.13.59" evidence="4"/>
<dbReference type="SUPFAM" id="SSF51905">
    <property type="entry name" value="FAD/NAD(P)-binding domain"/>
    <property type="match status" value="1"/>
</dbReference>
<evidence type="ECO:0000256" key="15">
    <source>
        <dbReference type="ARBA" id="ARBA00048407"/>
    </source>
</evidence>
<dbReference type="Gene3D" id="3.50.50.60">
    <property type="entry name" value="FAD/NAD(P)-binding domain"/>
    <property type="match status" value="1"/>
</dbReference>
<keyword evidence="10" id="KW-0503">Monooxygenase</keyword>
<dbReference type="PANTHER" id="PTHR43539">
    <property type="entry name" value="FLAVIN-BINDING MONOOXYGENASE-LIKE PROTEIN (AFU_ORTHOLOGUE AFUA_4G09220)"/>
    <property type="match status" value="1"/>
</dbReference>
<evidence type="ECO:0000256" key="7">
    <source>
        <dbReference type="ARBA" id="ARBA00022827"/>
    </source>
</evidence>
<comment type="pathway">
    <text evidence="2">Siderophore biosynthesis.</text>
</comment>
<name>A0ABW3G4P4_9PSEU</name>
<dbReference type="EMBL" id="JBHTIW010000043">
    <property type="protein sequence ID" value="MFD0923834.1"/>
    <property type="molecule type" value="Genomic_DNA"/>
</dbReference>
<evidence type="ECO:0000256" key="4">
    <source>
        <dbReference type="ARBA" id="ARBA00013076"/>
    </source>
</evidence>
<dbReference type="InterPro" id="IPR050982">
    <property type="entry name" value="Auxin_biosynth/cation_transpt"/>
</dbReference>
<evidence type="ECO:0000256" key="9">
    <source>
        <dbReference type="ARBA" id="ARBA00023002"/>
    </source>
</evidence>
<evidence type="ECO:0000313" key="17">
    <source>
        <dbReference type="Proteomes" id="UP001597018"/>
    </source>
</evidence>
<keyword evidence="7" id="KW-0274">FAD</keyword>
<dbReference type="Proteomes" id="UP001597018">
    <property type="component" value="Unassembled WGS sequence"/>
</dbReference>
<comment type="catalytic activity">
    <reaction evidence="15">
        <text>L-lysine + NADPH + O2 = N(6)-hydroxy-L-lysine + NADP(+) + H2O</text>
        <dbReference type="Rhea" id="RHEA:23228"/>
        <dbReference type="ChEBI" id="CHEBI:15377"/>
        <dbReference type="ChEBI" id="CHEBI:15379"/>
        <dbReference type="ChEBI" id="CHEBI:32551"/>
        <dbReference type="ChEBI" id="CHEBI:57783"/>
        <dbReference type="ChEBI" id="CHEBI:57820"/>
        <dbReference type="ChEBI" id="CHEBI:58349"/>
        <dbReference type="EC" id="1.14.13.59"/>
    </reaction>
</comment>
<dbReference type="InterPro" id="IPR025700">
    <property type="entry name" value="Lys/Orn_oxygenase"/>
</dbReference>
<dbReference type="Pfam" id="PF13434">
    <property type="entry name" value="Lys_Orn_oxgnase"/>
    <property type="match status" value="1"/>
</dbReference>
<evidence type="ECO:0000256" key="10">
    <source>
        <dbReference type="ARBA" id="ARBA00023033"/>
    </source>
</evidence>
<evidence type="ECO:0000256" key="5">
    <source>
        <dbReference type="ARBA" id="ARBA00016406"/>
    </source>
</evidence>
<reference evidence="17" key="1">
    <citation type="journal article" date="2019" name="Int. J. Syst. Evol. Microbiol.">
        <title>The Global Catalogue of Microorganisms (GCM) 10K type strain sequencing project: providing services to taxonomists for standard genome sequencing and annotation.</title>
        <authorList>
            <consortium name="The Broad Institute Genomics Platform"/>
            <consortium name="The Broad Institute Genome Sequencing Center for Infectious Disease"/>
            <person name="Wu L."/>
            <person name="Ma J."/>
        </authorList>
    </citation>
    <scope>NUCLEOTIDE SEQUENCE [LARGE SCALE GENOMIC DNA]</scope>
    <source>
        <strain evidence="17">CCUG 56401</strain>
    </source>
</reference>
<dbReference type="RefSeq" id="WP_263247965.1">
    <property type="nucleotide sequence ID" value="NZ_BAABLT010000043.1"/>
</dbReference>